<accession>A0A9D1M6N3</accession>
<keyword evidence="6 9" id="KW-1133">Transmembrane helix</keyword>
<evidence type="ECO:0000256" key="2">
    <source>
        <dbReference type="ARBA" id="ARBA00008873"/>
    </source>
</evidence>
<feature type="domain" description="Cation efflux protein cytoplasmic" evidence="11">
    <location>
        <begin position="216"/>
        <end position="278"/>
    </location>
</feature>
<feature type="transmembrane region" description="Helical" evidence="9">
    <location>
        <begin position="51"/>
        <end position="68"/>
    </location>
</feature>
<feature type="transmembrane region" description="Helical" evidence="9">
    <location>
        <begin position="88"/>
        <end position="110"/>
    </location>
</feature>
<dbReference type="InterPro" id="IPR027469">
    <property type="entry name" value="Cation_efflux_TMD_sf"/>
</dbReference>
<keyword evidence="3" id="KW-0813">Transport</keyword>
<evidence type="ECO:0000256" key="5">
    <source>
        <dbReference type="ARBA" id="ARBA00022906"/>
    </source>
</evidence>
<name>A0A9D1M6N3_9BACT</name>
<feature type="transmembrane region" description="Helical" evidence="9">
    <location>
        <begin position="20"/>
        <end position="45"/>
    </location>
</feature>
<comment type="similarity">
    <text evidence="2">Belongs to the cation diffusion facilitator (CDF) transporter (TC 2.A.4) family. SLC30A subfamily.</text>
</comment>
<evidence type="ECO:0000256" key="7">
    <source>
        <dbReference type="ARBA" id="ARBA00023065"/>
    </source>
</evidence>
<protein>
    <submittedName>
        <fullName evidence="12">Cation transporter</fullName>
    </submittedName>
</protein>
<proteinExistence type="inferred from homology"/>
<evidence type="ECO:0000313" key="12">
    <source>
        <dbReference type="EMBL" id="HIU54691.1"/>
    </source>
</evidence>
<evidence type="ECO:0000256" key="1">
    <source>
        <dbReference type="ARBA" id="ARBA00004141"/>
    </source>
</evidence>
<dbReference type="AlphaFoldDB" id="A0A9D1M6N3"/>
<evidence type="ECO:0000256" key="3">
    <source>
        <dbReference type="ARBA" id="ARBA00022448"/>
    </source>
</evidence>
<dbReference type="GO" id="GO:0005385">
    <property type="term" value="F:zinc ion transmembrane transporter activity"/>
    <property type="evidence" value="ECO:0007669"/>
    <property type="project" value="TreeGrafter"/>
</dbReference>
<dbReference type="InterPro" id="IPR036837">
    <property type="entry name" value="Cation_efflux_CTD_sf"/>
</dbReference>
<evidence type="ECO:0000313" key="13">
    <source>
        <dbReference type="Proteomes" id="UP000824112"/>
    </source>
</evidence>
<comment type="subcellular location">
    <subcellularLocation>
        <location evidence="1">Membrane</location>
        <topology evidence="1">Multi-pass membrane protein</topology>
    </subcellularLocation>
</comment>
<dbReference type="PANTHER" id="PTHR11562">
    <property type="entry name" value="CATION EFFLUX PROTEIN/ ZINC TRANSPORTER"/>
    <property type="match status" value="1"/>
</dbReference>
<keyword evidence="8 9" id="KW-0472">Membrane</keyword>
<feature type="transmembrane region" description="Helical" evidence="9">
    <location>
        <begin position="187"/>
        <end position="204"/>
    </location>
</feature>
<evidence type="ECO:0000256" key="6">
    <source>
        <dbReference type="ARBA" id="ARBA00022989"/>
    </source>
</evidence>
<gene>
    <name evidence="12" type="ORF">IAB03_02655</name>
</gene>
<dbReference type="Pfam" id="PF01545">
    <property type="entry name" value="Cation_efflux"/>
    <property type="match status" value="1"/>
</dbReference>
<dbReference type="InterPro" id="IPR027470">
    <property type="entry name" value="Cation_efflux_CTD"/>
</dbReference>
<keyword evidence="5" id="KW-0864">Zinc transport</keyword>
<evidence type="ECO:0000259" key="10">
    <source>
        <dbReference type="Pfam" id="PF01545"/>
    </source>
</evidence>
<dbReference type="NCBIfam" id="TIGR01297">
    <property type="entry name" value="CDF"/>
    <property type="match status" value="1"/>
</dbReference>
<dbReference type="InterPro" id="IPR058533">
    <property type="entry name" value="Cation_efflux_TM"/>
</dbReference>
<dbReference type="EMBL" id="DVNA01000059">
    <property type="protein sequence ID" value="HIU54691.1"/>
    <property type="molecule type" value="Genomic_DNA"/>
</dbReference>
<feature type="domain" description="Cation efflux protein transmembrane" evidence="10">
    <location>
        <begin position="22"/>
        <end position="209"/>
    </location>
</feature>
<dbReference type="SUPFAM" id="SSF160240">
    <property type="entry name" value="Cation efflux protein cytoplasmic domain-like"/>
    <property type="match status" value="1"/>
</dbReference>
<dbReference type="InterPro" id="IPR050681">
    <property type="entry name" value="CDF/SLC30A"/>
</dbReference>
<keyword evidence="7" id="KW-0406">Ion transport</keyword>
<evidence type="ECO:0000256" key="9">
    <source>
        <dbReference type="SAM" id="Phobius"/>
    </source>
</evidence>
<reference evidence="12" key="2">
    <citation type="journal article" date="2021" name="PeerJ">
        <title>Extensive microbial diversity within the chicken gut microbiome revealed by metagenomics and culture.</title>
        <authorList>
            <person name="Gilroy R."/>
            <person name="Ravi A."/>
            <person name="Getino M."/>
            <person name="Pursley I."/>
            <person name="Horton D.L."/>
            <person name="Alikhan N.F."/>
            <person name="Baker D."/>
            <person name="Gharbi K."/>
            <person name="Hall N."/>
            <person name="Watson M."/>
            <person name="Adriaenssens E.M."/>
            <person name="Foster-Nyarko E."/>
            <person name="Jarju S."/>
            <person name="Secka A."/>
            <person name="Antonio M."/>
            <person name="Oren A."/>
            <person name="Chaudhuri R.R."/>
            <person name="La Ragione R."/>
            <person name="Hildebrand F."/>
            <person name="Pallen M.J."/>
        </authorList>
    </citation>
    <scope>NUCLEOTIDE SEQUENCE</scope>
    <source>
        <strain evidence="12">CHK158-818</strain>
    </source>
</reference>
<dbReference type="InterPro" id="IPR002524">
    <property type="entry name" value="Cation_efflux"/>
</dbReference>
<dbReference type="Gene3D" id="1.20.1510.10">
    <property type="entry name" value="Cation efflux protein transmembrane domain"/>
    <property type="match status" value="1"/>
</dbReference>
<evidence type="ECO:0000259" key="11">
    <source>
        <dbReference type="Pfam" id="PF16916"/>
    </source>
</evidence>
<dbReference type="Pfam" id="PF16916">
    <property type="entry name" value="ZT_dimer"/>
    <property type="match status" value="1"/>
</dbReference>
<reference evidence="12" key="1">
    <citation type="submission" date="2020-10" db="EMBL/GenBank/DDBJ databases">
        <authorList>
            <person name="Gilroy R."/>
        </authorList>
    </citation>
    <scope>NUCLEOTIDE SEQUENCE</scope>
    <source>
        <strain evidence="12">CHK158-818</strain>
    </source>
</reference>
<dbReference type="PANTHER" id="PTHR11562:SF17">
    <property type="entry name" value="RE54080P-RELATED"/>
    <property type="match status" value="1"/>
</dbReference>
<feature type="transmembrane region" description="Helical" evidence="9">
    <location>
        <begin position="155"/>
        <end position="181"/>
    </location>
</feature>
<evidence type="ECO:0000256" key="8">
    <source>
        <dbReference type="ARBA" id="ARBA00023136"/>
    </source>
</evidence>
<keyword evidence="5" id="KW-0862">Zinc</keyword>
<keyword evidence="4 9" id="KW-0812">Transmembrane</keyword>
<dbReference type="GO" id="GO:0005886">
    <property type="term" value="C:plasma membrane"/>
    <property type="evidence" value="ECO:0007669"/>
    <property type="project" value="TreeGrafter"/>
</dbReference>
<dbReference type="SUPFAM" id="SSF161111">
    <property type="entry name" value="Cation efflux protein transmembrane domain-like"/>
    <property type="match status" value="1"/>
</dbReference>
<evidence type="ECO:0000256" key="4">
    <source>
        <dbReference type="ARBA" id="ARBA00022692"/>
    </source>
</evidence>
<comment type="caution">
    <text evidence="12">The sequence shown here is derived from an EMBL/GenBank/DDBJ whole genome shotgun (WGS) entry which is preliminary data.</text>
</comment>
<sequence length="303" mass="32916">MATKHHHHEHSHQITSLDKVFIFGIILNLLFVAAETGVGILYNSLGLLSDAGHNLSDVFSLLLALLAFRLTKVRGNARYTYGYKKSTILVSLLNAIILLIAVGAIVIESIHKLQHPSPVNGIAVSWTAGAGIIVNGLTAWMLMKRQKNDLNVRGAYLHMAADTLVSVGVVISGIVISFTGYSIIDPIISLAIAAIILISTWSLLSGSIRLSLDGVPENIDLKKIQQILSENQYVEGCHHLHVWAISTTENALTAHLILSDILQLESVKQELKERLKEAGIVHATLEFELKSGHCCDTGCNSQV</sequence>
<feature type="transmembrane region" description="Helical" evidence="9">
    <location>
        <begin position="122"/>
        <end position="143"/>
    </location>
</feature>
<dbReference type="Proteomes" id="UP000824112">
    <property type="component" value="Unassembled WGS sequence"/>
</dbReference>
<organism evidence="12 13">
    <name type="scientific">Candidatus Gallibacteroides avistercoris</name>
    <dbReference type="NCBI Taxonomy" id="2840833"/>
    <lineage>
        <taxon>Bacteria</taxon>
        <taxon>Pseudomonadati</taxon>
        <taxon>Bacteroidota</taxon>
        <taxon>Bacteroidia</taxon>
        <taxon>Bacteroidales</taxon>
        <taxon>Bacteroidaceae</taxon>
        <taxon>Bacteroidaceae incertae sedis</taxon>
        <taxon>Candidatus Gallibacteroides</taxon>
    </lineage>
</organism>